<name>A0A0P6Y6Q0_9CHLR</name>
<dbReference type="PANTHER" id="PTHR32154">
    <property type="entry name" value="PYRUVATE-FLAVODOXIN OXIDOREDUCTASE-RELATED"/>
    <property type="match status" value="1"/>
</dbReference>
<dbReference type="AlphaFoldDB" id="A0A0P6Y6Q0"/>
<protein>
    <submittedName>
        <fullName evidence="4">Ferredoxin oxidoreductase</fullName>
    </submittedName>
</protein>
<dbReference type="InterPro" id="IPR022367">
    <property type="entry name" value="2-oxoacid/accept_OxRdtase_asu"/>
</dbReference>
<dbReference type="Gene3D" id="3.40.50.970">
    <property type="match status" value="1"/>
</dbReference>
<dbReference type="InterPro" id="IPR019752">
    <property type="entry name" value="Pyrv/ketoisovalerate_OxRed_cat"/>
</dbReference>
<evidence type="ECO:0000313" key="5">
    <source>
        <dbReference type="Proteomes" id="UP000050544"/>
    </source>
</evidence>
<dbReference type="SUPFAM" id="SSF52518">
    <property type="entry name" value="Thiamin diphosphate-binding fold (THDP-binding)"/>
    <property type="match status" value="1"/>
</dbReference>
<gene>
    <name evidence="4" type="ORF">SE15_05530</name>
</gene>
<dbReference type="PATRIC" id="fig|869279.4.peg.1113"/>
<proteinExistence type="predicted"/>
<comment type="caution">
    <text evidence="4">The sequence shown here is derived from an EMBL/GenBank/DDBJ whole genome shotgun (WGS) entry which is preliminary data.</text>
</comment>
<dbReference type="FunFam" id="3.40.50.970:FF:000022">
    <property type="entry name" value="2-oxoglutarate ferredoxin oxidoreductase alpha subunit"/>
    <property type="match status" value="1"/>
</dbReference>
<evidence type="ECO:0000313" key="4">
    <source>
        <dbReference type="EMBL" id="KPL84541.1"/>
    </source>
</evidence>
<dbReference type="Pfam" id="PF01855">
    <property type="entry name" value="POR_N"/>
    <property type="match status" value="1"/>
</dbReference>
<dbReference type="InterPro" id="IPR050722">
    <property type="entry name" value="Pyruvate:ferred/Flavod_OxRd"/>
</dbReference>
<dbReference type="NCBIfam" id="TIGR03710">
    <property type="entry name" value="OAFO_sf"/>
    <property type="match status" value="1"/>
</dbReference>
<dbReference type="Proteomes" id="UP000050544">
    <property type="component" value="Unassembled WGS sequence"/>
</dbReference>
<dbReference type="GO" id="GO:0006979">
    <property type="term" value="P:response to oxidative stress"/>
    <property type="evidence" value="ECO:0007669"/>
    <property type="project" value="TreeGrafter"/>
</dbReference>
<dbReference type="EMBL" id="LGKO01000002">
    <property type="protein sequence ID" value="KPL84541.1"/>
    <property type="molecule type" value="Genomic_DNA"/>
</dbReference>
<organism evidence="4 5">
    <name type="scientific">Thermanaerothrix daxensis</name>
    <dbReference type="NCBI Taxonomy" id="869279"/>
    <lineage>
        <taxon>Bacteria</taxon>
        <taxon>Bacillati</taxon>
        <taxon>Chloroflexota</taxon>
        <taxon>Anaerolineae</taxon>
        <taxon>Anaerolineales</taxon>
        <taxon>Anaerolineaceae</taxon>
        <taxon>Thermanaerothrix</taxon>
    </lineage>
</organism>
<dbReference type="GO" id="GO:0016903">
    <property type="term" value="F:oxidoreductase activity, acting on the aldehyde or oxo group of donors"/>
    <property type="evidence" value="ECO:0007669"/>
    <property type="project" value="InterPro"/>
</dbReference>
<dbReference type="OrthoDB" id="9794954at2"/>
<sequence>MLSPQISPPLKEHAVRSPIVNDFCITVATVNGSGSATSNGILLRALFTMGIPVSGKNIFPSNIQGLPTWYSIRLSRKGYLGRIETDDIIVAMNPATFLQDLNYLIPGGVLFYDDSIKMNIPRDDIVTYPMPVKQIVRQADVPANLRDYVANMVYVGIVAQMLNIDLQVIQRALAVHFKGKQKAIDSNWAIIKAAADWAAANLEKRDPYRVEPMPAPDDRILIDGNTAGALGAIYGGFQLAAWYPITPASSFAEALGEYAPELRKDPITGKHTFAIIQAEDELAAAGMAIGAGWAGLRAMASTSGPGFSLMAEYLGLAYFAEVPVVIWDVQRVGPSTGLPTRTAQGDLTFAYFLGHGDTQYVILLPGNVNECFEMGWRAFDIAERLQTPVLVLSDLDLGMNMHIGAPFEYPNAPMDRGKVLWEEDLDRFLAEHQGQWGRYLDVDGDGIPYRTLPGNTHPRSAYFARGTGHDEFARYSEEPEVWERNLNRIARKMENARTLVPKPILQNHPNAQIGIIAYGSTEPAIQEARDLLLEKGIGTDFLRLRALPFTDEVDEFLRSHERIYVVELNRDGQMRQLLAMAYPEYATRLHSVAHVDGLPLTARWVVERIATLEGLQW</sequence>
<dbReference type="Pfam" id="PF01558">
    <property type="entry name" value="POR"/>
    <property type="match status" value="1"/>
</dbReference>
<feature type="domain" description="Pyruvate/ketoisovalerate oxidoreductase catalytic" evidence="2">
    <location>
        <begin position="32"/>
        <end position="195"/>
    </location>
</feature>
<accession>A0A0P6Y6Q0</accession>
<dbReference type="Gene3D" id="3.40.50.920">
    <property type="match status" value="1"/>
</dbReference>
<dbReference type="Gene3D" id="3.40.920.10">
    <property type="entry name" value="Pyruvate-ferredoxin oxidoreductase, PFOR, domain III"/>
    <property type="match status" value="1"/>
</dbReference>
<dbReference type="InterPro" id="IPR009014">
    <property type="entry name" value="Transketo_C/PFOR_II"/>
</dbReference>
<dbReference type="STRING" id="869279.SE15_05530"/>
<dbReference type="SUPFAM" id="SSF53323">
    <property type="entry name" value="Pyruvate-ferredoxin oxidoreductase, PFOR, domain III"/>
    <property type="match status" value="1"/>
</dbReference>
<dbReference type="InterPro" id="IPR002869">
    <property type="entry name" value="Pyrv_flavodox_OxRed_cen"/>
</dbReference>
<dbReference type="PANTHER" id="PTHR32154:SF29">
    <property type="entry name" value="BLR6743 PROTEIN"/>
    <property type="match status" value="1"/>
</dbReference>
<reference evidence="4 5" key="1">
    <citation type="submission" date="2015-07" db="EMBL/GenBank/DDBJ databases">
        <title>Whole genome sequence of Thermanaerothrix daxensis DSM 23592.</title>
        <authorList>
            <person name="Hemp J."/>
            <person name="Ward L.M."/>
            <person name="Pace L.A."/>
            <person name="Fischer W.W."/>
        </authorList>
    </citation>
    <scope>NUCLEOTIDE SEQUENCE [LARGE SCALE GENOMIC DNA]</scope>
    <source>
        <strain evidence="4 5">GNS-1</strain>
    </source>
</reference>
<dbReference type="RefSeq" id="WP_054521080.1">
    <property type="nucleotide sequence ID" value="NZ_LGKO01000002.1"/>
</dbReference>
<feature type="domain" description="Pyruvate flavodoxin/ferredoxin oxidoreductase pyrimidine binding" evidence="3">
    <location>
        <begin position="231"/>
        <end position="394"/>
    </location>
</feature>
<keyword evidence="1" id="KW-0560">Oxidoreductase</keyword>
<dbReference type="InterPro" id="IPR002880">
    <property type="entry name" value="Pyrv_Fd/Flavodoxin_OxRdtase_N"/>
</dbReference>
<evidence type="ECO:0000259" key="2">
    <source>
        <dbReference type="Pfam" id="PF01558"/>
    </source>
</evidence>
<keyword evidence="5" id="KW-1185">Reference proteome</keyword>
<dbReference type="InterPro" id="IPR029061">
    <property type="entry name" value="THDP-binding"/>
</dbReference>
<dbReference type="CDD" id="cd07034">
    <property type="entry name" value="TPP_PYR_PFOR_IOR-alpha_like"/>
    <property type="match status" value="1"/>
</dbReference>
<dbReference type="SUPFAM" id="SSF52922">
    <property type="entry name" value="TK C-terminal domain-like"/>
    <property type="match status" value="1"/>
</dbReference>
<evidence type="ECO:0000259" key="3">
    <source>
        <dbReference type="Pfam" id="PF01855"/>
    </source>
</evidence>
<evidence type="ECO:0000256" key="1">
    <source>
        <dbReference type="ARBA" id="ARBA00023002"/>
    </source>
</evidence>